<keyword evidence="2" id="KW-1185">Reference proteome</keyword>
<dbReference type="AlphaFoldDB" id="A0A2H3DE30"/>
<dbReference type="STRING" id="47427.A0A2H3DE30"/>
<name>A0A2H3DE30_ARMGA</name>
<accession>A0A2H3DE30</accession>
<proteinExistence type="predicted"/>
<dbReference type="InParanoid" id="A0A2H3DE30"/>
<dbReference type="Proteomes" id="UP000217790">
    <property type="component" value="Unassembled WGS sequence"/>
</dbReference>
<evidence type="ECO:0000313" key="2">
    <source>
        <dbReference type="Proteomes" id="UP000217790"/>
    </source>
</evidence>
<protein>
    <submittedName>
        <fullName evidence="1">Uncharacterized protein</fullName>
    </submittedName>
</protein>
<evidence type="ECO:0000313" key="1">
    <source>
        <dbReference type="EMBL" id="PBK89108.1"/>
    </source>
</evidence>
<organism evidence="1 2">
    <name type="scientific">Armillaria gallica</name>
    <name type="common">Bulbous honey fungus</name>
    <name type="synonym">Armillaria bulbosa</name>
    <dbReference type="NCBI Taxonomy" id="47427"/>
    <lineage>
        <taxon>Eukaryota</taxon>
        <taxon>Fungi</taxon>
        <taxon>Dikarya</taxon>
        <taxon>Basidiomycota</taxon>
        <taxon>Agaricomycotina</taxon>
        <taxon>Agaricomycetes</taxon>
        <taxon>Agaricomycetidae</taxon>
        <taxon>Agaricales</taxon>
        <taxon>Marasmiineae</taxon>
        <taxon>Physalacriaceae</taxon>
        <taxon>Armillaria</taxon>
    </lineage>
</organism>
<dbReference type="EMBL" id="KZ293670">
    <property type="protein sequence ID" value="PBK89108.1"/>
    <property type="molecule type" value="Genomic_DNA"/>
</dbReference>
<sequence>MISNVDDNNNFNDRTDNSIKPLSMFISTANTQTPFHCDNYPLCAIGSDCAVEQYAHGLIVVDKHLGLMLKVEPGTTSCKEWMTLDGGANGVHGFAPSWRMDLGY</sequence>
<reference evidence="2" key="1">
    <citation type="journal article" date="2017" name="Nat. Ecol. Evol.">
        <title>Genome expansion and lineage-specific genetic innovations in the forest pathogenic fungi Armillaria.</title>
        <authorList>
            <person name="Sipos G."/>
            <person name="Prasanna A.N."/>
            <person name="Walter M.C."/>
            <person name="O'Connor E."/>
            <person name="Balint B."/>
            <person name="Krizsan K."/>
            <person name="Kiss B."/>
            <person name="Hess J."/>
            <person name="Varga T."/>
            <person name="Slot J."/>
            <person name="Riley R."/>
            <person name="Boka B."/>
            <person name="Rigling D."/>
            <person name="Barry K."/>
            <person name="Lee J."/>
            <person name="Mihaltcheva S."/>
            <person name="LaButti K."/>
            <person name="Lipzen A."/>
            <person name="Waldron R."/>
            <person name="Moloney N.M."/>
            <person name="Sperisen C."/>
            <person name="Kredics L."/>
            <person name="Vagvoelgyi C."/>
            <person name="Patrignani A."/>
            <person name="Fitzpatrick D."/>
            <person name="Nagy I."/>
            <person name="Doyle S."/>
            <person name="Anderson J.B."/>
            <person name="Grigoriev I.V."/>
            <person name="Gueldener U."/>
            <person name="Muensterkoetter M."/>
            <person name="Nagy L.G."/>
        </authorList>
    </citation>
    <scope>NUCLEOTIDE SEQUENCE [LARGE SCALE GENOMIC DNA]</scope>
    <source>
        <strain evidence="2">Ar21-2</strain>
    </source>
</reference>
<gene>
    <name evidence="1" type="ORF">ARMGADRAFT_352327</name>
</gene>